<evidence type="ECO:0000313" key="2">
    <source>
        <dbReference type="Proteomes" id="UP000291116"/>
    </source>
</evidence>
<dbReference type="EMBL" id="CAACVS010000218">
    <property type="protein sequence ID" value="VEU39373.1"/>
    <property type="molecule type" value="Genomic_DNA"/>
</dbReference>
<keyword evidence="2" id="KW-1185">Reference proteome</keyword>
<dbReference type="Proteomes" id="UP000291116">
    <property type="component" value="Unassembled WGS sequence"/>
</dbReference>
<dbReference type="AlphaFoldDB" id="A0A448ZBD9"/>
<name>A0A448ZBD9_9STRA</name>
<organism evidence="1 2">
    <name type="scientific">Pseudo-nitzschia multistriata</name>
    <dbReference type="NCBI Taxonomy" id="183589"/>
    <lineage>
        <taxon>Eukaryota</taxon>
        <taxon>Sar</taxon>
        <taxon>Stramenopiles</taxon>
        <taxon>Ochrophyta</taxon>
        <taxon>Bacillariophyta</taxon>
        <taxon>Bacillariophyceae</taxon>
        <taxon>Bacillariophycidae</taxon>
        <taxon>Bacillariales</taxon>
        <taxon>Bacillariaceae</taxon>
        <taxon>Pseudo-nitzschia</taxon>
    </lineage>
</organism>
<protein>
    <submittedName>
        <fullName evidence="1">Uncharacterized protein</fullName>
    </submittedName>
</protein>
<proteinExistence type="predicted"/>
<accession>A0A448ZBD9</accession>
<evidence type="ECO:0000313" key="1">
    <source>
        <dbReference type="EMBL" id="VEU39373.1"/>
    </source>
</evidence>
<reference evidence="1 2" key="1">
    <citation type="submission" date="2019-01" db="EMBL/GenBank/DDBJ databases">
        <authorList>
            <person name="Ferrante I. M."/>
        </authorList>
    </citation>
    <scope>NUCLEOTIDE SEQUENCE [LARGE SCALE GENOMIC DNA]</scope>
    <source>
        <strain evidence="1 2">B856</strain>
    </source>
</reference>
<sequence>MHCLRAQNLAKDVHEWDGSGDALVGEKTGHGDHSGTSILHFYNLVSGSVFFGHILSKTQHVKVQVTRSLGGLSSEVVSRMSDTFSFADSNEEKDSGKPSGLLLSKDSKSLCPVRFFGESRDVHTQSHTTLLN</sequence>
<gene>
    <name evidence="1" type="ORF">PSNMU_V1.4_AUG-EV-PASAV3_0062210</name>
</gene>